<reference evidence="4 6" key="1">
    <citation type="journal article" date="2019" name="Sci. Rep.">
        <title>Orb-weaving spider Araneus ventricosus genome elucidates the spidroin gene catalogue.</title>
        <authorList>
            <person name="Kono N."/>
            <person name="Nakamura H."/>
            <person name="Ohtoshi R."/>
            <person name="Moran D.A.P."/>
            <person name="Shinohara A."/>
            <person name="Yoshida Y."/>
            <person name="Fujiwara M."/>
            <person name="Mori M."/>
            <person name="Tomita M."/>
            <person name="Arakawa K."/>
        </authorList>
    </citation>
    <scope>NUCLEOTIDE SEQUENCE [LARGE SCALE GENOMIC DNA]</scope>
</reference>
<dbReference type="Proteomes" id="UP000499080">
    <property type="component" value="Unassembled WGS sequence"/>
</dbReference>
<dbReference type="OrthoDB" id="6431089at2759"/>
<sequence length="480" mass="54461">METAEIEILQEVYDLRKAETATLPTESEDMNEPNFDNLQLEDEISELVVVPTQRRRRSSSTSSVSSISTCSQGLSSKIFDDKTPLEDLLSSLRKIINSTTTPQNAKTKPKPRLTVTLQQFANSILDCLEERRAAFSGSTACNQVVDTPELAECATQTDPQQEEKQDVPSEPRTLQEAGTQTCTLLPEDGCPSEIQASQVERAPIQGRMTHLPPPQAPNRNPHWQRSFAQVVSNKQRSTLLLYPKEGSETPIRKLLQEEVNPQKEGIKIAEVRTIRNKGLAVDCETEEHVEKLLKQIETKENLKTAMAGKKFEKRPPRCIIYDVPSSTTEMEVITAAAEASGCDPSKFKFSFRTRERGGKSHCVVMARPEAFGQLMQCRKISINWTRHSFKEHLNIKRCFKCQAFGHLQKECRRKNFYCAFCGFEHNTRNCNSRAPCCANCWEENTKRGTRYPVDHPADANVCPVFHREVTKYKRTVQYKD</sequence>
<evidence type="ECO:0000313" key="4">
    <source>
        <dbReference type="EMBL" id="GBN82667.1"/>
    </source>
</evidence>
<evidence type="ECO:0000256" key="2">
    <source>
        <dbReference type="SAM" id="MobiDB-lite"/>
    </source>
</evidence>
<name>A0A4Y2S3W6_ARAVE</name>
<feature type="domain" description="CCHC-type" evidence="3">
    <location>
        <begin position="397"/>
        <end position="413"/>
    </location>
</feature>
<dbReference type="InterPro" id="IPR001878">
    <property type="entry name" value="Znf_CCHC"/>
</dbReference>
<dbReference type="GO" id="GO:0003676">
    <property type="term" value="F:nucleic acid binding"/>
    <property type="evidence" value="ECO:0007669"/>
    <property type="project" value="InterPro"/>
</dbReference>
<comment type="caution">
    <text evidence="4">The sequence shown here is derived from an EMBL/GenBank/DDBJ whole genome shotgun (WGS) entry which is preliminary data.</text>
</comment>
<keyword evidence="1" id="KW-0862">Zinc</keyword>
<proteinExistence type="predicted"/>
<keyword evidence="1" id="KW-0863">Zinc-finger</keyword>
<dbReference type="AlphaFoldDB" id="A0A4Y2S3W6"/>
<protein>
    <recommendedName>
        <fullName evidence="3">CCHC-type domain-containing protein</fullName>
    </recommendedName>
</protein>
<feature type="region of interest" description="Disordered" evidence="2">
    <location>
        <begin position="154"/>
        <end position="175"/>
    </location>
</feature>
<gene>
    <name evidence="5" type="ORF">AVEN_167249_1</name>
    <name evidence="4" type="ORF">AVEN_236702_1</name>
</gene>
<dbReference type="EMBL" id="BGPR01149630">
    <property type="protein sequence ID" value="GBN82667.1"/>
    <property type="molecule type" value="Genomic_DNA"/>
</dbReference>
<evidence type="ECO:0000313" key="5">
    <source>
        <dbReference type="EMBL" id="GBN82728.1"/>
    </source>
</evidence>
<keyword evidence="6" id="KW-1185">Reference proteome</keyword>
<dbReference type="GO" id="GO:0008270">
    <property type="term" value="F:zinc ion binding"/>
    <property type="evidence" value="ECO:0007669"/>
    <property type="project" value="UniProtKB-KW"/>
</dbReference>
<organism evidence="4 6">
    <name type="scientific">Araneus ventricosus</name>
    <name type="common">Orbweaver spider</name>
    <name type="synonym">Epeira ventricosa</name>
    <dbReference type="NCBI Taxonomy" id="182803"/>
    <lineage>
        <taxon>Eukaryota</taxon>
        <taxon>Metazoa</taxon>
        <taxon>Ecdysozoa</taxon>
        <taxon>Arthropoda</taxon>
        <taxon>Chelicerata</taxon>
        <taxon>Arachnida</taxon>
        <taxon>Araneae</taxon>
        <taxon>Araneomorphae</taxon>
        <taxon>Entelegynae</taxon>
        <taxon>Araneoidea</taxon>
        <taxon>Araneidae</taxon>
        <taxon>Araneus</taxon>
    </lineage>
</organism>
<dbReference type="PROSITE" id="PS50158">
    <property type="entry name" value="ZF_CCHC"/>
    <property type="match status" value="1"/>
</dbReference>
<dbReference type="EMBL" id="BGPR01149656">
    <property type="protein sequence ID" value="GBN82728.1"/>
    <property type="molecule type" value="Genomic_DNA"/>
</dbReference>
<keyword evidence="1" id="KW-0479">Metal-binding</keyword>
<evidence type="ECO:0000313" key="6">
    <source>
        <dbReference type="Proteomes" id="UP000499080"/>
    </source>
</evidence>
<evidence type="ECO:0000256" key="1">
    <source>
        <dbReference type="PROSITE-ProRule" id="PRU00047"/>
    </source>
</evidence>
<evidence type="ECO:0000259" key="3">
    <source>
        <dbReference type="PROSITE" id="PS50158"/>
    </source>
</evidence>
<accession>A0A4Y2S3W6</accession>